<proteinExistence type="inferred from homology"/>
<dbReference type="SUPFAM" id="SSF50104">
    <property type="entry name" value="Translation proteins SH3-like domain"/>
    <property type="match status" value="1"/>
</dbReference>
<accession>A0A292PHS2</accession>
<evidence type="ECO:0000256" key="1">
    <source>
        <dbReference type="ARBA" id="ARBA00010592"/>
    </source>
</evidence>
<comment type="similarity">
    <text evidence="1">Belongs to the eukaryotic ribosomal protein eL6 family.</text>
</comment>
<evidence type="ECO:0000313" key="6">
    <source>
        <dbReference type="Proteomes" id="UP001412239"/>
    </source>
</evidence>
<organism evidence="5 6">
    <name type="scientific">Tuber aestivum</name>
    <name type="common">summer truffle</name>
    <dbReference type="NCBI Taxonomy" id="59557"/>
    <lineage>
        <taxon>Eukaryota</taxon>
        <taxon>Fungi</taxon>
        <taxon>Dikarya</taxon>
        <taxon>Ascomycota</taxon>
        <taxon>Pezizomycotina</taxon>
        <taxon>Pezizomycetes</taxon>
        <taxon>Pezizales</taxon>
        <taxon>Tuberaceae</taxon>
        <taxon>Tuber</taxon>
    </lineage>
</organism>
<dbReference type="InterPro" id="IPR014722">
    <property type="entry name" value="Rib_uL2_dom2"/>
</dbReference>
<keyword evidence="2" id="KW-0689">Ribosomal protein</keyword>
<feature type="compositionally biased region" description="Polar residues" evidence="4">
    <location>
        <begin position="1"/>
        <end position="10"/>
    </location>
</feature>
<dbReference type="GO" id="GO:0022625">
    <property type="term" value="C:cytosolic large ribosomal subunit"/>
    <property type="evidence" value="ECO:0007669"/>
    <property type="project" value="TreeGrafter"/>
</dbReference>
<evidence type="ECO:0000313" key="5">
    <source>
        <dbReference type="EMBL" id="CUS06729.1"/>
    </source>
</evidence>
<dbReference type="InterPro" id="IPR041997">
    <property type="entry name" value="Ribosomal_eL6_KOW"/>
</dbReference>
<dbReference type="Gene3D" id="2.30.30.30">
    <property type="match status" value="1"/>
</dbReference>
<dbReference type="AlphaFoldDB" id="A0A292PHS2"/>
<sequence>MSAENKQVTFGSGKREIPAQKASKWYPAEDEPVNKKVRKTQKPTTLRPSLKPGAVLIILAGRFRGKRVVYLKPLSGGVILITGPFKLNGVPLRRVNSRYVIATSTIVDISGIDLSKFDEKYFVKDKEAKKSKEEKFFEGGKKPEKKPVPEVCKADQKEIDAAITRVIKQTPHLSAYISSTFSLSKGDRPHLMKF</sequence>
<dbReference type="GO" id="GO:0000027">
    <property type="term" value="P:ribosomal large subunit assembly"/>
    <property type="evidence" value="ECO:0007669"/>
    <property type="project" value="TreeGrafter"/>
</dbReference>
<keyword evidence="6" id="KW-1185">Reference proteome</keyword>
<name>A0A292PHS2_9PEZI</name>
<dbReference type="CDD" id="cd13156">
    <property type="entry name" value="KOW_RPL6"/>
    <property type="match status" value="1"/>
</dbReference>
<evidence type="ECO:0000256" key="3">
    <source>
        <dbReference type="ARBA" id="ARBA00023274"/>
    </source>
</evidence>
<keyword evidence="3" id="KW-0687">Ribonucleoprotein</keyword>
<evidence type="ECO:0008006" key="7">
    <source>
        <dbReference type="Google" id="ProtNLM"/>
    </source>
</evidence>
<reference evidence="5" key="1">
    <citation type="submission" date="2015-10" db="EMBL/GenBank/DDBJ databases">
        <authorList>
            <person name="Regsiter A."/>
            <person name="william w."/>
        </authorList>
    </citation>
    <scope>NUCLEOTIDE SEQUENCE</scope>
    <source>
        <strain evidence="5">Montdore</strain>
    </source>
</reference>
<dbReference type="PANTHER" id="PTHR10715">
    <property type="entry name" value="60S RIBOSOMAL PROTEIN L6"/>
    <property type="match status" value="1"/>
</dbReference>
<dbReference type="GO" id="GO:0003723">
    <property type="term" value="F:RNA binding"/>
    <property type="evidence" value="ECO:0007669"/>
    <property type="project" value="TreeGrafter"/>
</dbReference>
<dbReference type="Pfam" id="PF01159">
    <property type="entry name" value="Ribosomal_L6e"/>
    <property type="match status" value="1"/>
</dbReference>
<feature type="region of interest" description="Disordered" evidence="4">
    <location>
        <begin position="1"/>
        <end position="33"/>
    </location>
</feature>
<dbReference type="PANTHER" id="PTHR10715:SF0">
    <property type="entry name" value="LARGE RIBOSOMAL SUBUNIT PROTEIN EL6"/>
    <property type="match status" value="1"/>
</dbReference>
<protein>
    <recommendedName>
        <fullName evidence="7">60S ribosomal protein L6</fullName>
    </recommendedName>
</protein>
<dbReference type="EMBL" id="LN891398">
    <property type="protein sequence ID" value="CUS06729.1"/>
    <property type="molecule type" value="Genomic_DNA"/>
</dbReference>
<dbReference type="GO" id="GO:0002181">
    <property type="term" value="P:cytoplasmic translation"/>
    <property type="evidence" value="ECO:0007669"/>
    <property type="project" value="TreeGrafter"/>
</dbReference>
<evidence type="ECO:0000256" key="2">
    <source>
        <dbReference type="ARBA" id="ARBA00022980"/>
    </source>
</evidence>
<evidence type="ECO:0000256" key="4">
    <source>
        <dbReference type="SAM" id="MobiDB-lite"/>
    </source>
</evidence>
<gene>
    <name evidence="5" type="ORF">GSTUAT00009186001</name>
</gene>
<dbReference type="GO" id="GO:0003735">
    <property type="term" value="F:structural constituent of ribosome"/>
    <property type="evidence" value="ECO:0007669"/>
    <property type="project" value="InterPro"/>
</dbReference>
<dbReference type="Proteomes" id="UP001412239">
    <property type="component" value="Unassembled WGS sequence"/>
</dbReference>
<dbReference type="InterPro" id="IPR000915">
    <property type="entry name" value="60S_ribosomal_eL6"/>
</dbReference>
<dbReference type="FunFam" id="2.30.30.30:FF:000014">
    <property type="entry name" value="60S ribosomal protein L6"/>
    <property type="match status" value="1"/>
</dbReference>
<dbReference type="InterPro" id="IPR008991">
    <property type="entry name" value="Translation_prot_SH3-like_sf"/>
</dbReference>